<evidence type="ECO:0000313" key="4">
    <source>
        <dbReference type="Proteomes" id="UP000008803"/>
    </source>
</evidence>
<reference evidence="3 4" key="1">
    <citation type="submission" date="2010-03" db="EMBL/GenBank/DDBJ databases">
        <title>The genome sequence of Eubacterium siraeum 70/3.</title>
        <authorList>
            <consortium name="metaHIT consortium -- http://www.metahit.eu/"/>
            <person name="Pajon A."/>
            <person name="Turner K."/>
            <person name="Parkhill J."/>
            <person name="Duncan S."/>
            <person name="Flint H."/>
        </authorList>
    </citation>
    <scope>NUCLEOTIDE SEQUENCE [LARGE SCALE GENOMIC DNA]</scope>
    <source>
        <strain evidence="3 4">70/3</strain>
    </source>
</reference>
<sequence length="654" mass="70876">MENNNMNEQQTNWQQALNEFSDQPQQPVSQAQPQQYTQQGQPQQPVSQAQPQQYAQQAQPQQFAQQAQPQQFAQQGQPQFNQYAQQAQPQQYAQQGQPQFNQYAQQAQPQQYAQQAQPQQYAQQAQFAQADGQFTQQVQPGMPAYDAGSFAVVPPKKNSALKIILIVLAAVIVVGGIPLALYFAGVFGKSGGGYETIEKNYFAAAEKKADEIFGGAKNIKTGIEQTFTISASKDVLGINADVAPTVIKATSYADASAEKGSGTASLSAGSDEYLTVKYWMSGDKLYFTVPDLTEKYIVMDVKELASSMKDISSGKSDIGNILTLSDATEEMPSSSSGYEDILKNIDEETINKVIDIISDAYFKNFTATENKSDSLKVSDGTVNCTSYTIDFTAEKVVAFCKDVLDAVEKESKIMDILSQLGINNASFQYLKTLVDDATKDATEDELKSVMATMIVYVKDNNIIGRKITISGEIEILLVTYSDNAQFDYSLTASISGDMLYAGAKGTVNGNNYTGTGSVTFNGETAITADYSFDATNGNGTYNLKVTTDDNESFEVRLNVAMDGNNGTFDIAVASNGADVLSIKAESKEIAYADEAIPEVNDSNTVDINDSAALEQFSTEISANIPQLITKIQNVKTPDIVCYAFSEIIAAGGSF</sequence>
<dbReference type="Proteomes" id="UP000008803">
    <property type="component" value="Chromosome"/>
</dbReference>
<feature type="transmembrane region" description="Helical" evidence="2">
    <location>
        <begin position="163"/>
        <end position="184"/>
    </location>
</feature>
<dbReference type="HOGENOM" id="CLU_466724_0_0_9"/>
<protein>
    <submittedName>
        <fullName evidence="3">Uncharacterized protein</fullName>
    </submittedName>
</protein>
<keyword evidence="2" id="KW-0812">Transmembrane</keyword>
<organism evidence="3 4">
    <name type="scientific">[Eubacterium] siraeum 70/3</name>
    <dbReference type="NCBI Taxonomy" id="657319"/>
    <lineage>
        <taxon>Bacteria</taxon>
        <taxon>Bacillati</taxon>
        <taxon>Bacillota</taxon>
        <taxon>Clostridia</taxon>
        <taxon>Eubacteriales</taxon>
        <taxon>Oscillospiraceae</taxon>
        <taxon>Oscillospiraceae incertae sedis</taxon>
    </lineage>
</organism>
<dbReference type="KEGG" id="esu:EUS_16730"/>
<keyword evidence="2" id="KW-1133">Transmembrane helix</keyword>
<dbReference type="AlphaFoldDB" id="D4JUK2"/>
<feature type="compositionally biased region" description="Low complexity" evidence="1">
    <location>
        <begin position="22"/>
        <end position="111"/>
    </location>
</feature>
<reference evidence="3 4" key="2">
    <citation type="submission" date="2010-03" db="EMBL/GenBank/DDBJ databases">
        <authorList>
            <person name="Pajon A."/>
        </authorList>
    </citation>
    <scope>NUCLEOTIDE SEQUENCE [LARGE SCALE GENOMIC DNA]</scope>
    <source>
        <strain evidence="3 4">70/3</strain>
    </source>
</reference>
<keyword evidence="2" id="KW-0472">Membrane</keyword>
<evidence type="ECO:0000256" key="1">
    <source>
        <dbReference type="SAM" id="MobiDB-lite"/>
    </source>
</evidence>
<feature type="compositionally biased region" description="Low complexity" evidence="1">
    <location>
        <begin position="1"/>
        <end position="15"/>
    </location>
</feature>
<dbReference type="EMBL" id="FP929044">
    <property type="protein sequence ID" value="CBK96771.1"/>
    <property type="molecule type" value="Genomic_DNA"/>
</dbReference>
<proteinExistence type="predicted"/>
<gene>
    <name evidence="3" type="ORF">EUS_16730</name>
</gene>
<feature type="region of interest" description="Disordered" evidence="1">
    <location>
        <begin position="1"/>
        <end position="111"/>
    </location>
</feature>
<evidence type="ECO:0000256" key="2">
    <source>
        <dbReference type="SAM" id="Phobius"/>
    </source>
</evidence>
<evidence type="ECO:0000313" key="3">
    <source>
        <dbReference type="EMBL" id="CBK96771.1"/>
    </source>
</evidence>
<dbReference type="PATRIC" id="fig|657319.3.peg.1988"/>
<name>D4JUK2_9FIRM</name>
<dbReference type="BioCyc" id="ESIR657319:G136K-1416-MONOMER"/>
<accession>D4JUK2</accession>